<dbReference type="PANTHER" id="PTHR30309">
    <property type="entry name" value="INNER MEMBRANE PROTEIN YGIH"/>
    <property type="match status" value="1"/>
</dbReference>
<comment type="subunit">
    <text evidence="10">Probably interacts with PlsX.</text>
</comment>
<comment type="subcellular location">
    <subcellularLocation>
        <location evidence="10">Cell membrane</location>
        <topology evidence="10">Multi-pass membrane protein</topology>
    </subcellularLocation>
</comment>
<evidence type="ECO:0000313" key="12">
    <source>
        <dbReference type="Proteomes" id="UP000434409"/>
    </source>
</evidence>
<keyword evidence="11" id="KW-0012">Acyltransferase</keyword>
<dbReference type="GO" id="GO:0005886">
    <property type="term" value="C:plasma membrane"/>
    <property type="evidence" value="ECO:0007669"/>
    <property type="project" value="UniProtKB-SubCell"/>
</dbReference>
<keyword evidence="1 10" id="KW-1003">Cell membrane</keyword>
<dbReference type="EMBL" id="VULY01000018">
    <property type="protein sequence ID" value="MSR94813.1"/>
    <property type="molecule type" value="Genomic_DNA"/>
</dbReference>
<organism evidence="11 12">
    <name type="scientific">Suipraeoptans intestinalis</name>
    <dbReference type="NCBI Taxonomy" id="2606628"/>
    <lineage>
        <taxon>Bacteria</taxon>
        <taxon>Bacillati</taxon>
        <taxon>Bacillota</taxon>
        <taxon>Clostridia</taxon>
        <taxon>Lachnospirales</taxon>
        <taxon>Lachnospiraceae</taxon>
        <taxon>Suipraeoptans</taxon>
    </lineage>
</organism>
<dbReference type="PANTHER" id="PTHR30309:SF0">
    <property type="entry name" value="GLYCEROL-3-PHOSPHATE ACYLTRANSFERASE-RELATED"/>
    <property type="match status" value="1"/>
</dbReference>
<reference evidence="11 12" key="1">
    <citation type="submission" date="2019-08" db="EMBL/GenBank/DDBJ databases">
        <title>In-depth cultivation of the pig gut microbiome towards novel bacterial diversity and tailored functional studies.</title>
        <authorList>
            <person name="Wylensek D."/>
            <person name="Hitch T.C.A."/>
            <person name="Clavel T."/>
        </authorList>
    </citation>
    <scope>NUCLEOTIDE SEQUENCE [LARGE SCALE GENOMIC DNA]</scope>
    <source>
        <strain evidence="11 12">68-1-5</strain>
    </source>
</reference>
<feature type="transmembrane region" description="Helical" evidence="10">
    <location>
        <begin position="174"/>
        <end position="191"/>
    </location>
</feature>
<evidence type="ECO:0000256" key="9">
    <source>
        <dbReference type="ARBA" id="ARBA00023264"/>
    </source>
</evidence>
<name>A0A6N7UTF3_9FIRM</name>
<keyword evidence="4 10" id="KW-0812">Transmembrane</keyword>
<evidence type="ECO:0000256" key="10">
    <source>
        <dbReference type="HAMAP-Rule" id="MF_01043"/>
    </source>
</evidence>
<keyword evidence="2 10" id="KW-0444">Lipid biosynthesis</keyword>
<evidence type="ECO:0000313" key="11">
    <source>
        <dbReference type="EMBL" id="MSR94813.1"/>
    </source>
</evidence>
<dbReference type="SMART" id="SM01207">
    <property type="entry name" value="G3P_acyltransf"/>
    <property type="match status" value="1"/>
</dbReference>
<feature type="transmembrane region" description="Helical" evidence="10">
    <location>
        <begin position="47"/>
        <end position="74"/>
    </location>
</feature>
<evidence type="ECO:0000256" key="3">
    <source>
        <dbReference type="ARBA" id="ARBA00022679"/>
    </source>
</evidence>
<comment type="pathway">
    <text evidence="10">Lipid metabolism; phospholipid metabolism.</text>
</comment>
<sequence length="215" mass="23178">MERLVCLAVGYAFGLIQTGYLCGKFQKKDIRTMGSGNAGTTNALRTLGWKAGLVTFLGDVLKCVLAAGVVTLLYGKSHPDTIVLLVFYTGLGAVLGHNYPFYLRFKGGKGIAATGGLVISTLPPHLTLLCLAVFVLVIWGTRYVSLGSLLGVTAYLIVVLVYGRCGGFHVPPFALREIYIITGILVISALFKHKENIKRLLNGTENKLSIKKKSE</sequence>
<evidence type="ECO:0000256" key="4">
    <source>
        <dbReference type="ARBA" id="ARBA00022692"/>
    </source>
</evidence>
<feature type="transmembrane region" description="Helical" evidence="10">
    <location>
        <begin position="81"/>
        <end position="99"/>
    </location>
</feature>
<proteinExistence type="inferred from homology"/>
<evidence type="ECO:0000256" key="5">
    <source>
        <dbReference type="ARBA" id="ARBA00022989"/>
    </source>
</evidence>
<gene>
    <name evidence="10 11" type="primary">plsY</name>
    <name evidence="11" type="ORF">FYJ34_11215</name>
</gene>
<dbReference type="EC" id="2.3.1.275" evidence="10"/>
<keyword evidence="12" id="KW-1185">Reference proteome</keyword>
<comment type="similarity">
    <text evidence="10">Belongs to the PlsY family.</text>
</comment>
<dbReference type="GO" id="GO:0043772">
    <property type="term" value="F:acyl-phosphate glycerol-3-phosphate acyltransferase activity"/>
    <property type="evidence" value="ECO:0007669"/>
    <property type="project" value="UniProtKB-UniRule"/>
</dbReference>
<evidence type="ECO:0000256" key="1">
    <source>
        <dbReference type="ARBA" id="ARBA00022475"/>
    </source>
</evidence>
<dbReference type="Pfam" id="PF02660">
    <property type="entry name" value="G3P_acyltransf"/>
    <property type="match status" value="1"/>
</dbReference>
<dbReference type="UniPathway" id="UPA00085"/>
<keyword evidence="9 10" id="KW-1208">Phospholipid metabolism</keyword>
<comment type="function">
    <text evidence="10">Catalyzes the transfer of an acyl group from acyl-phosphate (acyl-PO(4)) to glycerol-3-phosphate (G3P) to form lysophosphatidic acid (LPA). This enzyme utilizes acyl-phosphate as fatty acyl donor, but not acyl-CoA or acyl-ACP.</text>
</comment>
<feature type="transmembrane region" description="Helical" evidence="10">
    <location>
        <begin position="111"/>
        <end position="136"/>
    </location>
</feature>
<evidence type="ECO:0000256" key="8">
    <source>
        <dbReference type="ARBA" id="ARBA00023209"/>
    </source>
</evidence>
<dbReference type="NCBIfam" id="TIGR00023">
    <property type="entry name" value="glycerol-3-phosphate 1-O-acyltransferase PlsY"/>
    <property type="match status" value="1"/>
</dbReference>
<dbReference type="AlphaFoldDB" id="A0A6N7UTF3"/>
<protein>
    <recommendedName>
        <fullName evidence="10">Glycerol-3-phosphate acyltransferase</fullName>
    </recommendedName>
    <alternativeName>
        <fullName evidence="10">Acyl-PO4 G3P acyltransferase</fullName>
    </alternativeName>
    <alternativeName>
        <fullName evidence="10">Acyl-phosphate--glycerol-3-phosphate acyltransferase</fullName>
    </alternativeName>
    <alternativeName>
        <fullName evidence="10">G3P acyltransferase</fullName>
        <shortName evidence="10">GPAT</shortName>
        <ecNumber evidence="10">2.3.1.275</ecNumber>
    </alternativeName>
    <alternativeName>
        <fullName evidence="10">Lysophosphatidic acid synthase</fullName>
        <shortName evidence="10">LPA synthase</shortName>
    </alternativeName>
</protein>
<dbReference type="GO" id="GO:0008654">
    <property type="term" value="P:phospholipid biosynthetic process"/>
    <property type="evidence" value="ECO:0007669"/>
    <property type="project" value="UniProtKB-UniRule"/>
</dbReference>
<dbReference type="RefSeq" id="WP_154478684.1">
    <property type="nucleotide sequence ID" value="NZ_VULY01000018.1"/>
</dbReference>
<keyword evidence="3 10" id="KW-0808">Transferase</keyword>
<keyword evidence="8 10" id="KW-0594">Phospholipid biosynthesis</keyword>
<keyword evidence="5 10" id="KW-1133">Transmembrane helix</keyword>
<evidence type="ECO:0000256" key="6">
    <source>
        <dbReference type="ARBA" id="ARBA00023098"/>
    </source>
</evidence>
<comment type="catalytic activity">
    <reaction evidence="10">
        <text>an acyl phosphate + sn-glycerol 3-phosphate = a 1-acyl-sn-glycero-3-phosphate + phosphate</text>
        <dbReference type="Rhea" id="RHEA:34075"/>
        <dbReference type="ChEBI" id="CHEBI:43474"/>
        <dbReference type="ChEBI" id="CHEBI:57597"/>
        <dbReference type="ChEBI" id="CHEBI:57970"/>
        <dbReference type="ChEBI" id="CHEBI:59918"/>
        <dbReference type="EC" id="2.3.1.275"/>
    </reaction>
</comment>
<evidence type="ECO:0000256" key="7">
    <source>
        <dbReference type="ARBA" id="ARBA00023136"/>
    </source>
</evidence>
<dbReference type="Proteomes" id="UP000434409">
    <property type="component" value="Unassembled WGS sequence"/>
</dbReference>
<accession>A0A6N7UTF3</accession>
<comment type="caution">
    <text evidence="11">The sequence shown here is derived from an EMBL/GenBank/DDBJ whole genome shotgun (WGS) entry which is preliminary data.</text>
</comment>
<keyword evidence="6 10" id="KW-0443">Lipid metabolism</keyword>
<feature type="transmembrane region" description="Helical" evidence="10">
    <location>
        <begin position="143"/>
        <end position="162"/>
    </location>
</feature>
<dbReference type="InterPro" id="IPR003811">
    <property type="entry name" value="G3P_acylTferase_PlsY"/>
</dbReference>
<dbReference type="HAMAP" id="MF_01043">
    <property type="entry name" value="PlsY"/>
    <property type="match status" value="1"/>
</dbReference>
<keyword evidence="7 10" id="KW-0472">Membrane</keyword>
<evidence type="ECO:0000256" key="2">
    <source>
        <dbReference type="ARBA" id="ARBA00022516"/>
    </source>
</evidence>